<dbReference type="OrthoDB" id="80692at2"/>
<dbReference type="AlphaFoldDB" id="A0A1T4KFQ2"/>
<dbReference type="Pfam" id="PF03413">
    <property type="entry name" value="PepSY"/>
    <property type="match status" value="1"/>
</dbReference>
<dbReference type="STRING" id="118967.SAMN02745191_0514"/>
<evidence type="ECO:0000256" key="1">
    <source>
        <dbReference type="SAM" id="SignalP"/>
    </source>
</evidence>
<gene>
    <name evidence="3" type="ORF">SAMN02745191_0514</name>
</gene>
<protein>
    <submittedName>
        <fullName evidence="3">Peptidase propeptide and YPEB domain-containing protein</fullName>
    </submittedName>
</protein>
<keyword evidence="1" id="KW-0732">Signal</keyword>
<dbReference type="Gene3D" id="3.10.450.40">
    <property type="match status" value="1"/>
</dbReference>
<evidence type="ECO:0000313" key="4">
    <source>
        <dbReference type="Proteomes" id="UP000243297"/>
    </source>
</evidence>
<dbReference type="PROSITE" id="PS51257">
    <property type="entry name" value="PROKAR_LIPOPROTEIN"/>
    <property type="match status" value="1"/>
</dbReference>
<dbReference type="Proteomes" id="UP000243297">
    <property type="component" value="Unassembled WGS sequence"/>
</dbReference>
<feature type="signal peptide" evidence="1">
    <location>
        <begin position="1"/>
        <end position="20"/>
    </location>
</feature>
<dbReference type="RefSeq" id="WP_078710947.1">
    <property type="nucleotide sequence ID" value="NZ_FUWY01000001.1"/>
</dbReference>
<feature type="domain" description="PepSY" evidence="2">
    <location>
        <begin position="55"/>
        <end position="111"/>
    </location>
</feature>
<accession>A0A1T4KFQ2</accession>
<name>A0A1T4KFQ2_9FIRM</name>
<feature type="chain" id="PRO_5038513282" evidence="1">
    <location>
        <begin position="21"/>
        <end position="116"/>
    </location>
</feature>
<sequence length="116" mass="12724">MIKKLFLFPVILLLASCSIASLEENQASGGIDSVTSSTKSSRTAIQEEYNYNVELTSEEAIQKVQGTDPNAIVTSINIDEDNGYIIYDLDIISNNSAYDVKLDANTGEIVEWKISN</sequence>
<evidence type="ECO:0000313" key="3">
    <source>
        <dbReference type="EMBL" id="SJZ41173.1"/>
    </source>
</evidence>
<dbReference type="InterPro" id="IPR025711">
    <property type="entry name" value="PepSY"/>
</dbReference>
<reference evidence="4" key="1">
    <citation type="submission" date="2017-02" db="EMBL/GenBank/DDBJ databases">
        <authorList>
            <person name="Varghese N."/>
            <person name="Submissions S."/>
        </authorList>
    </citation>
    <scope>NUCLEOTIDE SEQUENCE [LARGE SCALE GENOMIC DNA]</scope>
    <source>
        <strain evidence="4">ATCC 25662</strain>
    </source>
</reference>
<organism evidence="3 4">
    <name type="scientific">Anaerorhabdus furcosa</name>
    <dbReference type="NCBI Taxonomy" id="118967"/>
    <lineage>
        <taxon>Bacteria</taxon>
        <taxon>Bacillati</taxon>
        <taxon>Bacillota</taxon>
        <taxon>Erysipelotrichia</taxon>
        <taxon>Erysipelotrichales</taxon>
        <taxon>Erysipelotrichaceae</taxon>
        <taxon>Anaerorhabdus</taxon>
    </lineage>
</organism>
<dbReference type="EMBL" id="FUWY01000001">
    <property type="protein sequence ID" value="SJZ41173.1"/>
    <property type="molecule type" value="Genomic_DNA"/>
</dbReference>
<evidence type="ECO:0000259" key="2">
    <source>
        <dbReference type="Pfam" id="PF03413"/>
    </source>
</evidence>
<proteinExistence type="predicted"/>
<keyword evidence="4" id="KW-1185">Reference proteome</keyword>